<dbReference type="EMBL" id="ABEU02000027">
    <property type="protein sequence ID" value="PNR26523.1"/>
    <property type="molecule type" value="Genomic_DNA"/>
</dbReference>
<dbReference type="AlphaFoldDB" id="A0A2K1IB52"/>
<dbReference type="GeneID" id="112278444"/>
<evidence type="ECO:0000313" key="2">
    <source>
        <dbReference type="EMBL" id="PNR26523.1"/>
    </source>
</evidence>
<dbReference type="PaxDb" id="3218-PP1S164_139V6.1"/>
<evidence type="ECO:0000313" key="4">
    <source>
        <dbReference type="Proteomes" id="UP000006727"/>
    </source>
</evidence>
<dbReference type="PANTHER" id="PTHR33112:SF16">
    <property type="entry name" value="HETEROKARYON INCOMPATIBILITY DOMAIN-CONTAINING PROTEIN"/>
    <property type="match status" value="1"/>
</dbReference>
<organism evidence="2">
    <name type="scientific">Physcomitrium patens</name>
    <name type="common">Spreading-leaved earth moss</name>
    <name type="synonym">Physcomitrella patens</name>
    <dbReference type="NCBI Taxonomy" id="3218"/>
    <lineage>
        <taxon>Eukaryota</taxon>
        <taxon>Viridiplantae</taxon>
        <taxon>Streptophyta</taxon>
        <taxon>Embryophyta</taxon>
        <taxon>Bryophyta</taxon>
        <taxon>Bryophytina</taxon>
        <taxon>Bryopsida</taxon>
        <taxon>Funariidae</taxon>
        <taxon>Funariales</taxon>
        <taxon>Funariaceae</taxon>
        <taxon>Physcomitrium</taxon>
    </lineage>
</organism>
<feature type="domain" description="Heterokaryon incompatibility" evidence="1">
    <location>
        <begin position="142"/>
        <end position="254"/>
    </location>
</feature>
<proteinExistence type="predicted"/>
<dbReference type="RefSeq" id="XP_024367728.1">
    <property type="nucleotide sequence ID" value="XM_024511960.2"/>
</dbReference>
<dbReference type="EnsemblPlants" id="Pp3c27_8710V3.1">
    <property type="protein sequence ID" value="Pp3c27_8710V3.1"/>
    <property type="gene ID" value="Pp3c27_8710"/>
</dbReference>
<name>A0A2K1IB52_PHYPA</name>
<dbReference type="Proteomes" id="UP000006727">
    <property type="component" value="Chromosome 27"/>
</dbReference>
<sequence length="608" mass="69095">MFGCESVHRKRVHNFVPEPSQLKRCIMEVHRYRKRTSDCSNYISSYIAVDSELHNTVESTRLDVPFDIDELEGDDQCTMRTYCVQLLQIPVIGEYRNNIHVETANTDLNRNVECGTPTFVVDIWSSCAKGLIEIVRITDKAYIAVSYCWEPWGEQFRIDAERCAESRALHKAPSSTVLEEHPGLISSLSRTCDISGYMKFLGLLLRTCTERYAWIDALCIPQYNWGVLTSELGRMGLYYSNCNLCFVLMGTEQHIIADVKTGSMPKWFSRAWTYQEHMLSSRCFYAIEQHHGTFLVSENAASLYGHLMQICILQRDACYDLTNIEMTCIVHALLLVHYQLTCMEQGRGWEVTGVFSEIGNRKCKLINDKLNCIYGLFGISDISSLPDESLEIAVQRFVYSLPATTAAKLINIDPRSNNFKGLCWFPLISNEMDFYVAGQLLDDLTLLRHVSVTEKGLSASAPSLMYIGYSNETEVDILADYGPQYELVPDRLQQLIHVKSCTGDYFGAITYDVVKMPCTMFGIITGKTRIQPEDDKKCGYVITVVAEQVQCLPLDLQTEADCKYVRKIFHTLAIYQHKASPWLSQMPSSFGTRILQLISHTLTPKVSL</sequence>
<reference evidence="2 4" key="2">
    <citation type="journal article" date="2018" name="Plant J.">
        <title>The Physcomitrella patens chromosome-scale assembly reveals moss genome structure and evolution.</title>
        <authorList>
            <person name="Lang D."/>
            <person name="Ullrich K.K."/>
            <person name="Murat F."/>
            <person name="Fuchs J."/>
            <person name="Jenkins J."/>
            <person name="Haas F.B."/>
            <person name="Piednoel M."/>
            <person name="Gundlach H."/>
            <person name="Van Bel M."/>
            <person name="Meyberg R."/>
            <person name="Vives C."/>
            <person name="Morata J."/>
            <person name="Symeonidi A."/>
            <person name="Hiss M."/>
            <person name="Muchero W."/>
            <person name="Kamisugi Y."/>
            <person name="Saleh O."/>
            <person name="Blanc G."/>
            <person name="Decker E.L."/>
            <person name="van Gessel N."/>
            <person name="Grimwood J."/>
            <person name="Hayes R.D."/>
            <person name="Graham S.W."/>
            <person name="Gunter L.E."/>
            <person name="McDaniel S.F."/>
            <person name="Hoernstein S.N.W."/>
            <person name="Larsson A."/>
            <person name="Li F.W."/>
            <person name="Perroud P.F."/>
            <person name="Phillips J."/>
            <person name="Ranjan P."/>
            <person name="Rokshar D.S."/>
            <person name="Rothfels C.J."/>
            <person name="Schneider L."/>
            <person name="Shu S."/>
            <person name="Stevenson D.W."/>
            <person name="Thummler F."/>
            <person name="Tillich M."/>
            <person name="Villarreal Aguilar J.C."/>
            <person name="Widiez T."/>
            <person name="Wong G.K."/>
            <person name="Wymore A."/>
            <person name="Zhang Y."/>
            <person name="Zimmer A.D."/>
            <person name="Quatrano R.S."/>
            <person name="Mayer K.F.X."/>
            <person name="Goodstein D."/>
            <person name="Casacuberta J.M."/>
            <person name="Vandepoele K."/>
            <person name="Reski R."/>
            <person name="Cuming A.C."/>
            <person name="Tuskan G.A."/>
            <person name="Maumus F."/>
            <person name="Salse J."/>
            <person name="Schmutz J."/>
            <person name="Rensing S.A."/>
        </authorList>
    </citation>
    <scope>NUCLEOTIDE SEQUENCE [LARGE SCALE GENOMIC DNA]</scope>
    <source>
        <strain evidence="3 4">cv. Gransden 2004</strain>
    </source>
</reference>
<gene>
    <name evidence="3" type="primary">LOC112278444</name>
    <name evidence="2" type="ORF">PHYPA_031098</name>
</gene>
<protein>
    <recommendedName>
        <fullName evidence="1">Heterokaryon incompatibility domain-containing protein</fullName>
    </recommendedName>
</protein>
<dbReference type="PANTHER" id="PTHR33112">
    <property type="entry name" value="DOMAIN PROTEIN, PUTATIVE-RELATED"/>
    <property type="match status" value="1"/>
</dbReference>
<dbReference type="Gramene" id="Pp3c27_8710V3.1">
    <property type="protein sequence ID" value="Pp3c27_8710V3.1"/>
    <property type="gene ID" value="Pp3c27_8710"/>
</dbReference>
<dbReference type="KEGG" id="ppp:112278444"/>
<dbReference type="Pfam" id="PF06985">
    <property type="entry name" value="HET"/>
    <property type="match status" value="1"/>
</dbReference>
<dbReference type="EnsemblPlants" id="Pp3c27_8710V3.3">
    <property type="protein sequence ID" value="Pp3c27_8710V3.3"/>
    <property type="gene ID" value="Pp3c27_8710"/>
</dbReference>
<dbReference type="InterPro" id="IPR010730">
    <property type="entry name" value="HET"/>
</dbReference>
<dbReference type="Gramene" id="Pp3c27_8710V3.3">
    <property type="protein sequence ID" value="Pp3c27_8710V3.3"/>
    <property type="gene ID" value="Pp3c27_8710"/>
</dbReference>
<reference evidence="3" key="3">
    <citation type="submission" date="2020-12" db="UniProtKB">
        <authorList>
            <consortium name="EnsemblPlants"/>
        </authorList>
    </citation>
    <scope>IDENTIFICATION</scope>
</reference>
<accession>A0A2K1IB52</accession>
<evidence type="ECO:0000259" key="1">
    <source>
        <dbReference type="Pfam" id="PF06985"/>
    </source>
</evidence>
<keyword evidence="4" id="KW-1185">Reference proteome</keyword>
<reference evidence="2 4" key="1">
    <citation type="journal article" date="2008" name="Science">
        <title>The Physcomitrella genome reveals evolutionary insights into the conquest of land by plants.</title>
        <authorList>
            <person name="Rensing S."/>
            <person name="Lang D."/>
            <person name="Zimmer A."/>
            <person name="Terry A."/>
            <person name="Salamov A."/>
            <person name="Shapiro H."/>
            <person name="Nishiyama T."/>
            <person name="Perroud P.-F."/>
            <person name="Lindquist E."/>
            <person name="Kamisugi Y."/>
            <person name="Tanahashi T."/>
            <person name="Sakakibara K."/>
            <person name="Fujita T."/>
            <person name="Oishi K."/>
            <person name="Shin-I T."/>
            <person name="Kuroki Y."/>
            <person name="Toyoda A."/>
            <person name="Suzuki Y."/>
            <person name="Hashimoto A."/>
            <person name="Yamaguchi K."/>
            <person name="Sugano A."/>
            <person name="Kohara Y."/>
            <person name="Fujiyama A."/>
            <person name="Anterola A."/>
            <person name="Aoki S."/>
            <person name="Ashton N."/>
            <person name="Barbazuk W.B."/>
            <person name="Barker E."/>
            <person name="Bennetzen J."/>
            <person name="Bezanilla M."/>
            <person name="Blankenship R."/>
            <person name="Cho S.H."/>
            <person name="Dutcher S."/>
            <person name="Estelle M."/>
            <person name="Fawcett J.A."/>
            <person name="Gundlach H."/>
            <person name="Hanada K."/>
            <person name="Heyl A."/>
            <person name="Hicks K.A."/>
            <person name="Hugh J."/>
            <person name="Lohr M."/>
            <person name="Mayer K."/>
            <person name="Melkozernov A."/>
            <person name="Murata T."/>
            <person name="Nelson D."/>
            <person name="Pils B."/>
            <person name="Prigge M."/>
            <person name="Reiss B."/>
            <person name="Renner T."/>
            <person name="Rombauts S."/>
            <person name="Rushton P."/>
            <person name="Sanderfoot A."/>
            <person name="Schween G."/>
            <person name="Shiu S.-H."/>
            <person name="Stueber K."/>
            <person name="Theodoulou F.L."/>
            <person name="Tu H."/>
            <person name="Van de Peer Y."/>
            <person name="Verrier P.J."/>
            <person name="Waters E."/>
            <person name="Wood A."/>
            <person name="Yang L."/>
            <person name="Cove D."/>
            <person name="Cuming A."/>
            <person name="Hasebe M."/>
            <person name="Lucas S."/>
            <person name="Mishler D.B."/>
            <person name="Reski R."/>
            <person name="Grigoriev I."/>
            <person name="Quatrano R.S."/>
            <person name="Boore J.L."/>
        </authorList>
    </citation>
    <scope>NUCLEOTIDE SEQUENCE [LARGE SCALE GENOMIC DNA]</scope>
    <source>
        <strain evidence="3 4">cv. Gransden 2004</strain>
    </source>
</reference>
<dbReference type="OrthoDB" id="5428863at2759"/>
<evidence type="ECO:0000313" key="3">
    <source>
        <dbReference type="EnsemblPlants" id="Pp3c27_8710V3.1"/>
    </source>
</evidence>